<gene>
    <name evidence="3" type="ORF">BLL40_07400</name>
</gene>
<protein>
    <submittedName>
        <fullName evidence="3">Transcriptional regulator</fullName>
    </submittedName>
</protein>
<dbReference type="InterPro" id="IPR050807">
    <property type="entry name" value="TransReg_Diox_bact_type"/>
</dbReference>
<comment type="caution">
    <text evidence="3">The sequence shown here is derived from an EMBL/GenBank/DDBJ whole genome shotgun (WGS) entry which is preliminary data.</text>
</comment>
<sequence length="114" mass="13223">MIGEIIQKIRKKKGITLSELADRANMSKSYLSNIERNVNQNPSIQVMEKLASVLEVDLHTLLGIKAEPTLSSERDWIDFVKELKKAGIEKEQIQDYKSVIEFIKWKNQHVEEKK</sequence>
<dbReference type="AlphaFoldDB" id="A0A1Q5P2V2"/>
<dbReference type="PANTHER" id="PTHR46797">
    <property type="entry name" value="HTH-TYPE TRANSCRIPTIONAL REGULATOR"/>
    <property type="match status" value="1"/>
</dbReference>
<dbReference type="Gene3D" id="1.10.260.40">
    <property type="entry name" value="lambda repressor-like DNA-binding domains"/>
    <property type="match status" value="1"/>
</dbReference>
<organism evidence="3 4">
    <name type="scientific">Domibacillus mangrovi</name>
    <dbReference type="NCBI Taxonomy" id="1714354"/>
    <lineage>
        <taxon>Bacteria</taxon>
        <taxon>Bacillati</taxon>
        <taxon>Bacillota</taxon>
        <taxon>Bacilli</taxon>
        <taxon>Bacillales</taxon>
        <taxon>Bacillaceae</taxon>
        <taxon>Domibacillus</taxon>
    </lineage>
</organism>
<dbReference type="InterPro" id="IPR001387">
    <property type="entry name" value="Cro/C1-type_HTH"/>
</dbReference>
<dbReference type="GO" id="GO:0003700">
    <property type="term" value="F:DNA-binding transcription factor activity"/>
    <property type="evidence" value="ECO:0007669"/>
    <property type="project" value="TreeGrafter"/>
</dbReference>
<keyword evidence="1" id="KW-0238">DNA-binding</keyword>
<dbReference type="SUPFAM" id="SSF47413">
    <property type="entry name" value="lambda repressor-like DNA-binding domains"/>
    <property type="match status" value="1"/>
</dbReference>
<name>A0A1Q5P2V2_9BACI</name>
<dbReference type="PANTHER" id="PTHR46797:SF13">
    <property type="entry name" value="HTH-TYPE TRANSCRIPTIONAL REGULATOR SINR"/>
    <property type="match status" value="1"/>
</dbReference>
<dbReference type="CDD" id="cd00093">
    <property type="entry name" value="HTH_XRE"/>
    <property type="match status" value="1"/>
</dbReference>
<dbReference type="GO" id="GO:0005829">
    <property type="term" value="C:cytosol"/>
    <property type="evidence" value="ECO:0007669"/>
    <property type="project" value="TreeGrafter"/>
</dbReference>
<dbReference type="EMBL" id="MRWQ01000006">
    <property type="protein sequence ID" value="OKL36556.1"/>
    <property type="molecule type" value="Genomic_DNA"/>
</dbReference>
<dbReference type="SMART" id="SM00530">
    <property type="entry name" value="HTH_XRE"/>
    <property type="match status" value="1"/>
</dbReference>
<feature type="domain" description="HTH cro/C1-type" evidence="2">
    <location>
        <begin position="6"/>
        <end position="61"/>
    </location>
</feature>
<dbReference type="RefSeq" id="WP_073711281.1">
    <property type="nucleotide sequence ID" value="NZ_MRWQ01000006.1"/>
</dbReference>
<proteinExistence type="predicted"/>
<evidence type="ECO:0000256" key="1">
    <source>
        <dbReference type="ARBA" id="ARBA00023125"/>
    </source>
</evidence>
<dbReference type="Pfam" id="PF01381">
    <property type="entry name" value="HTH_3"/>
    <property type="match status" value="1"/>
</dbReference>
<evidence type="ECO:0000313" key="3">
    <source>
        <dbReference type="EMBL" id="OKL36556.1"/>
    </source>
</evidence>
<reference evidence="3 4" key="1">
    <citation type="submission" date="2016-12" db="EMBL/GenBank/DDBJ databases">
        <title>Domibacillus sp. SAOS 44 whole genome sequencing.</title>
        <authorList>
            <person name="Verma A."/>
            <person name="Krishnamurthi S."/>
        </authorList>
    </citation>
    <scope>NUCLEOTIDE SEQUENCE [LARGE SCALE GENOMIC DNA]</scope>
    <source>
        <strain evidence="3 4">SAOS 44</strain>
    </source>
</reference>
<dbReference type="STRING" id="1714354.BLL40_07400"/>
<evidence type="ECO:0000259" key="2">
    <source>
        <dbReference type="PROSITE" id="PS50943"/>
    </source>
</evidence>
<dbReference type="PROSITE" id="PS50943">
    <property type="entry name" value="HTH_CROC1"/>
    <property type="match status" value="1"/>
</dbReference>
<dbReference type="Proteomes" id="UP000186524">
    <property type="component" value="Unassembled WGS sequence"/>
</dbReference>
<dbReference type="GO" id="GO:0003677">
    <property type="term" value="F:DNA binding"/>
    <property type="evidence" value="ECO:0007669"/>
    <property type="project" value="UniProtKB-KW"/>
</dbReference>
<dbReference type="OrthoDB" id="1859224at2"/>
<keyword evidence="4" id="KW-1185">Reference proteome</keyword>
<accession>A0A1Q5P2V2</accession>
<evidence type="ECO:0000313" key="4">
    <source>
        <dbReference type="Proteomes" id="UP000186524"/>
    </source>
</evidence>
<dbReference type="InterPro" id="IPR010982">
    <property type="entry name" value="Lambda_DNA-bd_dom_sf"/>
</dbReference>